<dbReference type="InterPro" id="IPR004252">
    <property type="entry name" value="Probable_transposase_24"/>
</dbReference>
<evidence type="ECO:0000313" key="3">
    <source>
        <dbReference type="Proteomes" id="UP001604277"/>
    </source>
</evidence>
<feature type="region of interest" description="Disordered" evidence="1">
    <location>
        <begin position="1"/>
        <end position="22"/>
    </location>
</feature>
<keyword evidence="3" id="KW-1185">Reference proteome</keyword>
<protein>
    <submittedName>
        <fullName evidence="2">Transposase</fullName>
    </submittedName>
</protein>
<comment type="caution">
    <text evidence="2">The sequence shown here is derived from an EMBL/GenBank/DDBJ whole genome shotgun (WGS) entry which is preliminary data.</text>
</comment>
<organism evidence="2 3">
    <name type="scientific">Forsythia ovata</name>
    <dbReference type="NCBI Taxonomy" id="205694"/>
    <lineage>
        <taxon>Eukaryota</taxon>
        <taxon>Viridiplantae</taxon>
        <taxon>Streptophyta</taxon>
        <taxon>Embryophyta</taxon>
        <taxon>Tracheophyta</taxon>
        <taxon>Spermatophyta</taxon>
        <taxon>Magnoliopsida</taxon>
        <taxon>eudicotyledons</taxon>
        <taxon>Gunneridae</taxon>
        <taxon>Pentapetalae</taxon>
        <taxon>asterids</taxon>
        <taxon>lamiids</taxon>
        <taxon>Lamiales</taxon>
        <taxon>Oleaceae</taxon>
        <taxon>Forsythieae</taxon>
        <taxon>Forsythia</taxon>
    </lineage>
</organism>
<dbReference type="Pfam" id="PF03004">
    <property type="entry name" value="Transposase_24"/>
    <property type="match status" value="1"/>
</dbReference>
<gene>
    <name evidence="2" type="ORF">Fot_47771</name>
</gene>
<reference evidence="3" key="1">
    <citation type="submission" date="2024-07" db="EMBL/GenBank/DDBJ databases">
        <title>Two chromosome-level genome assemblies of Korean endemic species Abeliophyllum distichum and Forsythia ovata (Oleaceae).</title>
        <authorList>
            <person name="Jang H."/>
        </authorList>
    </citation>
    <scope>NUCLEOTIDE SEQUENCE [LARGE SCALE GENOMIC DNA]</scope>
</reference>
<dbReference type="AlphaFoldDB" id="A0ABD1QRC5"/>
<sequence length="111" mass="12720">MKYAVEIEEDSERDAPSGTPATRLEIFRKTRTRKDKTPINELTKKKMDQMKELADKATDEGSSIYSIGHDDIFTQVMRPDSRGESSVLEEQPSWENCRTLPLIEIMQSLKA</sequence>
<feature type="compositionally biased region" description="Acidic residues" evidence="1">
    <location>
        <begin position="1"/>
        <end position="12"/>
    </location>
</feature>
<proteinExistence type="predicted"/>
<evidence type="ECO:0000313" key="2">
    <source>
        <dbReference type="EMBL" id="KAL2478757.1"/>
    </source>
</evidence>
<evidence type="ECO:0000256" key="1">
    <source>
        <dbReference type="SAM" id="MobiDB-lite"/>
    </source>
</evidence>
<dbReference type="Proteomes" id="UP001604277">
    <property type="component" value="Unassembled WGS sequence"/>
</dbReference>
<dbReference type="EMBL" id="JBFOLJ010000014">
    <property type="protein sequence ID" value="KAL2478757.1"/>
    <property type="molecule type" value="Genomic_DNA"/>
</dbReference>
<accession>A0ABD1QRC5</accession>
<name>A0ABD1QRC5_9LAMI</name>